<accession>A0AAN7W5G1</accession>
<dbReference type="PANTHER" id="PTHR31297:SF1">
    <property type="entry name" value="GLUCAN 1,3-BETA-GLUCOSIDASE I_II-RELATED"/>
    <property type="match status" value="1"/>
</dbReference>
<evidence type="ECO:0000256" key="8">
    <source>
        <dbReference type="ARBA" id="ARBA00036824"/>
    </source>
</evidence>
<dbReference type="InterPro" id="IPR001547">
    <property type="entry name" value="Glyco_hydro_5"/>
</dbReference>
<comment type="catalytic activity">
    <reaction evidence="8">
        <text>Successive hydrolysis of beta-D-glucose units from the non-reducing ends of (1-&gt;3)-beta-D-glucans, releasing alpha-glucose.</text>
        <dbReference type="EC" id="3.2.1.58"/>
    </reaction>
</comment>
<dbReference type="GO" id="GO:0009251">
    <property type="term" value="P:glucan catabolic process"/>
    <property type="evidence" value="ECO:0007669"/>
    <property type="project" value="TreeGrafter"/>
</dbReference>
<dbReference type="GO" id="GO:0071555">
    <property type="term" value="P:cell wall organization"/>
    <property type="evidence" value="ECO:0007669"/>
    <property type="project" value="UniProtKB-KW"/>
</dbReference>
<dbReference type="PANTHER" id="PTHR31297">
    <property type="entry name" value="GLUCAN ENDO-1,6-BETA-GLUCOSIDASE B"/>
    <property type="match status" value="1"/>
</dbReference>
<dbReference type="InterPro" id="IPR017853">
    <property type="entry name" value="GH"/>
</dbReference>
<dbReference type="Gene3D" id="3.20.20.80">
    <property type="entry name" value="Glycosidases"/>
    <property type="match status" value="1"/>
</dbReference>
<evidence type="ECO:0000256" key="9">
    <source>
        <dbReference type="ARBA" id="ARBA00038929"/>
    </source>
</evidence>
<dbReference type="Proteomes" id="UP001310594">
    <property type="component" value="Unassembled WGS sequence"/>
</dbReference>
<evidence type="ECO:0000256" key="3">
    <source>
        <dbReference type="ARBA" id="ARBA00022525"/>
    </source>
</evidence>
<comment type="similarity">
    <text evidence="2 10">Belongs to the glycosyl hydrolase 5 (cellulase A) family.</text>
</comment>
<evidence type="ECO:0000256" key="2">
    <source>
        <dbReference type="ARBA" id="ARBA00005641"/>
    </source>
</evidence>
<dbReference type="EC" id="3.2.1.58" evidence="9"/>
<feature type="signal peptide" evidence="11">
    <location>
        <begin position="1"/>
        <end position="18"/>
    </location>
</feature>
<dbReference type="Pfam" id="PF00150">
    <property type="entry name" value="Cellulase"/>
    <property type="match status" value="1"/>
</dbReference>
<proteinExistence type="inferred from homology"/>
<dbReference type="SUPFAM" id="SSF51445">
    <property type="entry name" value="(Trans)glycosidases"/>
    <property type="match status" value="1"/>
</dbReference>
<keyword evidence="4 11" id="KW-0732">Signal</keyword>
<name>A0AAN7W5G1_9PEZI</name>
<gene>
    <name evidence="13" type="ORF">LTR97_007743</name>
</gene>
<keyword evidence="3" id="KW-0964">Secreted</keyword>
<dbReference type="InterPro" id="IPR050386">
    <property type="entry name" value="Glycosyl_hydrolase_5"/>
</dbReference>
<evidence type="ECO:0000313" key="13">
    <source>
        <dbReference type="EMBL" id="KAK5696442.1"/>
    </source>
</evidence>
<dbReference type="AlphaFoldDB" id="A0AAN7W5G1"/>
<keyword evidence="6 10" id="KW-0326">Glycosidase</keyword>
<keyword evidence="5 10" id="KW-0378">Hydrolase</keyword>
<evidence type="ECO:0000256" key="7">
    <source>
        <dbReference type="ARBA" id="ARBA00023316"/>
    </source>
</evidence>
<feature type="chain" id="PRO_5042891182" description="glucan 1,3-beta-glucosidase" evidence="11">
    <location>
        <begin position="19"/>
        <end position="460"/>
    </location>
</feature>
<evidence type="ECO:0000313" key="14">
    <source>
        <dbReference type="Proteomes" id="UP001310594"/>
    </source>
</evidence>
<evidence type="ECO:0000256" key="11">
    <source>
        <dbReference type="SAM" id="SignalP"/>
    </source>
</evidence>
<keyword evidence="7" id="KW-0961">Cell wall biogenesis/degradation</keyword>
<evidence type="ECO:0000256" key="10">
    <source>
        <dbReference type="RuleBase" id="RU361153"/>
    </source>
</evidence>
<organism evidence="13 14">
    <name type="scientific">Elasticomyces elasticus</name>
    <dbReference type="NCBI Taxonomy" id="574655"/>
    <lineage>
        <taxon>Eukaryota</taxon>
        <taxon>Fungi</taxon>
        <taxon>Dikarya</taxon>
        <taxon>Ascomycota</taxon>
        <taxon>Pezizomycotina</taxon>
        <taxon>Dothideomycetes</taxon>
        <taxon>Dothideomycetidae</taxon>
        <taxon>Mycosphaerellales</taxon>
        <taxon>Teratosphaeriaceae</taxon>
        <taxon>Elasticomyces</taxon>
    </lineage>
</organism>
<comment type="subcellular location">
    <subcellularLocation>
        <location evidence="1">Secreted</location>
    </subcellularLocation>
</comment>
<dbReference type="EMBL" id="JAVRQU010000012">
    <property type="protein sequence ID" value="KAK5696442.1"/>
    <property type="molecule type" value="Genomic_DNA"/>
</dbReference>
<dbReference type="GO" id="GO:0004338">
    <property type="term" value="F:glucan exo-1,3-beta-glucosidase activity"/>
    <property type="evidence" value="ECO:0007669"/>
    <property type="project" value="UniProtKB-EC"/>
</dbReference>
<comment type="caution">
    <text evidence="13">The sequence shown here is derived from an EMBL/GenBank/DDBJ whole genome shotgun (WGS) entry which is preliminary data.</text>
</comment>
<evidence type="ECO:0000256" key="5">
    <source>
        <dbReference type="ARBA" id="ARBA00022801"/>
    </source>
</evidence>
<dbReference type="GO" id="GO:0005576">
    <property type="term" value="C:extracellular region"/>
    <property type="evidence" value="ECO:0007669"/>
    <property type="project" value="UniProtKB-SubCell"/>
</dbReference>
<sequence length="460" mass="50199">MRSSIPLYALALAGGAAASPTPSLISDLLGNLATMITSDLNVLLKALGVVLQTNASKHGAALPYHDQCPFTVDPVDVSDDRHSHSITWPKGVNGGNSIDWKTYKANGANLGSWLEKEKTHDPIWWSAVGGDSVMDEWSLCQLLGSKCGPVLEARYASFLNTTTIDQLASVGVNTLRIPTTYQAWIDFPGSQLYHGKQQTYLQTITKYAIEKYNMHCIIGLHSLPGGVNSLDIGEAFGHGDWFQNTTNLAYSFQAIDGILSFIKASGHTNAFTIAPINEASDTHLAGFGTDAGLTDAGVNWINTYHQGVLKKIAKVDSRIPMMIQDCFKGAGFWAPFYNSTNNIVFDSHVYYFAAAGTYSQYVNPAVCGQAAYIKNGTTFPVFVGEWSLQTMYNNTFAGRKTIFDTQRYAWQNYVAGGSFWTAVSYATDKVDGEGTVRDYWSFIDLIKAGVITTQTNSSYC</sequence>
<protein>
    <recommendedName>
        <fullName evidence="9">glucan 1,3-beta-glucosidase</fullName>
        <ecNumber evidence="9">3.2.1.58</ecNumber>
    </recommendedName>
</protein>
<evidence type="ECO:0000256" key="1">
    <source>
        <dbReference type="ARBA" id="ARBA00004613"/>
    </source>
</evidence>
<evidence type="ECO:0000256" key="6">
    <source>
        <dbReference type="ARBA" id="ARBA00023295"/>
    </source>
</evidence>
<evidence type="ECO:0000259" key="12">
    <source>
        <dbReference type="Pfam" id="PF00150"/>
    </source>
</evidence>
<reference evidence="13" key="1">
    <citation type="submission" date="2023-08" db="EMBL/GenBank/DDBJ databases">
        <title>Black Yeasts Isolated from many extreme environments.</title>
        <authorList>
            <person name="Coleine C."/>
            <person name="Stajich J.E."/>
            <person name="Selbmann L."/>
        </authorList>
    </citation>
    <scope>NUCLEOTIDE SEQUENCE</scope>
    <source>
        <strain evidence="13">CCFEE 5810</strain>
    </source>
</reference>
<feature type="domain" description="Glycoside hydrolase family 5" evidence="12">
    <location>
        <begin position="159"/>
        <end position="414"/>
    </location>
</feature>
<dbReference type="GO" id="GO:0009986">
    <property type="term" value="C:cell surface"/>
    <property type="evidence" value="ECO:0007669"/>
    <property type="project" value="TreeGrafter"/>
</dbReference>
<evidence type="ECO:0000256" key="4">
    <source>
        <dbReference type="ARBA" id="ARBA00022729"/>
    </source>
</evidence>